<keyword evidence="1" id="KW-1133">Transmembrane helix</keyword>
<feature type="transmembrane region" description="Helical" evidence="1">
    <location>
        <begin position="7"/>
        <end position="26"/>
    </location>
</feature>
<feature type="transmembrane region" description="Helical" evidence="1">
    <location>
        <begin position="67"/>
        <end position="86"/>
    </location>
</feature>
<dbReference type="AlphaFoldDB" id="A0A3E0DVB7"/>
<comment type="caution">
    <text evidence="2">The sequence shown here is derived from an EMBL/GenBank/DDBJ whole genome shotgun (WGS) entry which is preliminary data.</text>
</comment>
<keyword evidence="1" id="KW-0812">Transmembrane</keyword>
<gene>
    <name evidence="2" type="ORF">C8P67_1372</name>
</gene>
<organism evidence="2 3">
    <name type="scientific">Flavobacterium aquicola</name>
    <dbReference type="NCBI Taxonomy" id="1682742"/>
    <lineage>
        <taxon>Bacteria</taxon>
        <taxon>Pseudomonadati</taxon>
        <taxon>Bacteroidota</taxon>
        <taxon>Flavobacteriia</taxon>
        <taxon>Flavobacteriales</taxon>
        <taxon>Flavobacteriaceae</taxon>
        <taxon>Flavobacterium</taxon>
    </lineage>
</organism>
<dbReference type="OrthoDB" id="1449998at2"/>
<keyword evidence="3" id="KW-1185">Reference proteome</keyword>
<dbReference type="EMBL" id="QUNI01000037">
    <property type="protein sequence ID" value="REG88537.1"/>
    <property type="molecule type" value="Genomic_DNA"/>
</dbReference>
<dbReference type="RefSeq" id="WP_115815311.1">
    <property type="nucleotide sequence ID" value="NZ_QUNI01000037.1"/>
</dbReference>
<accession>A0A3E0DVB7</accession>
<name>A0A3E0DVB7_9FLAO</name>
<evidence type="ECO:0000313" key="3">
    <source>
        <dbReference type="Proteomes" id="UP000257136"/>
    </source>
</evidence>
<protein>
    <submittedName>
        <fullName evidence="2">Uncharacterized protein</fullName>
    </submittedName>
</protein>
<reference evidence="2 3" key="1">
    <citation type="submission" date="2018-08" db="EMBL/GenBank/DDBJ databases">
        <title>Genomic Encyclopedia of Archaeal and Bacterial Type Strains, Phase II (KMG-II): from individual species to whole genera.</title>
        <authorList>
            <person name="Goeker M."/>
        </authorList>
    </citation>
    <scope>NUCLEOTIDE SEQUENCE [LARGE SCALE GENOMIC DNA]</scope>
    <source>
        <strain evidence="2 3">DSM 100880</strain>
    </source>
</reference>
<proteinExistence type="predicted"/>
<dbReference type="Proteomes" id="UP000257136">
    <property type="component" value="Unassembled WGS sequence"/>
</dbReference>
<sequence length="156" mass="18409">MSNENPNLKLLSISVIYILSTVFMWMLSKNNESTSLGYLFILVIIWAILTIVVGFIIWKDRIKIKKWNILILIFCTPIPFLCFLSATSKEQVRGTWEYNKNNHRIKEISYENRKEYSSSVDETTEEYPIPANEKYHLDSIVYYGKNSKIIETKHFK</sequence>
<evidence type="ECO:0000256" key="1">
    <source>
        <dbReference type="SAM" id="Phobius"/>
    </source>
</evidence>
<keyword evidence="1" id="KW-0472">Membrane</keyword>
<evidence type="ECO:0000313" key="2">
    <source>
        <dbReference type="EMBL" id="REG88537.1"/>
    </source>
</evidence>
<feature type="transmembrane region" description="Helical" evidence="1">
    <location>
        <begin position="38"/>
        <end position="58"/>
    </location>
</feature>